<reference evidence="1 2" key="1">
    <citation type="journal article" date="2018" name="Nat. Ecol. Evol.">
        <title>Shark genomes provide insights into elasmobranch evolution and the origin of vertebrates.</title>
        <authorList>
            <person name="Hara Y"/>
            <person name="Yamaguchi K"/>
            <person name="Onimaru K"/>
            <person name="Kadota M"/>
            <person name="Koyanagi M"/>
            <person name="Keeley SD"/>
            <person name="Tatsumi K"/>
            <person name="Tanaka K"/>
            <person name="Motone F"/>
            <person name="Kageyama Y"/>
            <person name="Nozu R"/>
            <person name="Adachi N"/>
            <person name="Nishimura O"/>
            <person name="Nakagawa R"/>
            <person name="Tanegashima C"/>
            <person name="Kiyatake I"/>
            <person name="Matsumoto R"/>
            <person name="Murakumo K"/>
            <person name="Nishida K"/>
            <person name="Terakita A"/>
            <person name="Kuratani S"/>
            <person name="Sato K"/>
            <person name="Hyodo S Kuraku.S."/>
        </authorList>
    </citation>
    <scope>NUCLEOTIDE SEQUENCE [LARGE SCALE GENOMIC DNA]</scope>
</reference>
<feature type="non-terminal residue" evidence="1">
    <location>
        <position position="60"/>
    </location>
</feature>
<gene>
    <name evidence="1" type="ORF">scyTo_0020966</name>
</gene>
<comment type="caution">
    <text evidence="1">The sequence shown here is derived from an EMBL/GenBank/DDBJ whole genome shotgun (WGS) entry which is preliminary data.</text>
</comment>
<dbReference type="AlphaFoldDB" id="A0A401PSA3"/>
<organism evidence="1 2">
    <name type="scientific">Scyliorhinus torazame</name>
    <name type="common">Cloudy catshark</name>
    <name type="synonym">Catulus torazame</name>
    <dbReference type="NCBI Taxonomy" id="75743"/>
    <lineage>
        <taxon>Eukaryota</taxon>
        <taxon>Metazoa</taxon>
        <taxon>Chordata</taxon>
        <taxon>Craniata</taxon>
        <taxon>Vertebrata</taxon>
        <taxon>Chondrichthyes</taxon>
        <taxon>Elasmobranchii</taxon>
        <taxon>Galeomorphii</taxon>
        <taxon>Galeoidea</taxon>
        <taxon>Carcharhiniformes</taxon>
        <taxon>Scyliorhinidae</taxon>
        <taxon>Scyliorhinus</taxon>
    </lineage>
</organism>
<accession>A0A401PSA3</accession>
<dbReference type="Proteomes" id="UP000288216">
    <property type="component" value="Unassembled WGS sequence"/>
</dbReference>
<keyword evidence="2" id="KW-1185">Reference proteome</keyword>
<dbReference type="EMBL" id="BFAA01017763">
    <property type="protein sequence ID" value="GCB75998.1"/>
    <property type="molecule type" value="Genomic_DNA"/>
</dbReference>
<evidence type="ECO:0000313" key="1">
    <source>
        <dbReference type="EMBL" id="GCB75998.1"/>
    </source>
</evidence>
<name>A0A401PSA3_SCYTO</name>
<proteinExistence type="predicted"/>
<protein>
    <submittedName>
        <fullName evidence="1">Uncharacterized protein</fullName>
    </submittedName>
</protein>
<sequence>MLETELQVEPLDVGDGAAGGVSRCWRRSCRWSLSMLEMELQVESLDVGDGAAGGASRCWG</sequence>
<evidence type="ECO:0000313" key="2">
    <source>
        <dbReference type="Proteomes" id="UP000288216"/>
    </source>
</evidence>